<dbReference type="Proteomes" id="UP000202176">
    <property type="component" value="Segment"/>
</dbReference>
<proteinExistence type="predicted"/>
<gene>
    <name evidence="1" type="ORF">pv_1</name>
</gene>
<name>W5S497_9VIRU</name>
<organism evidence="1 2">
    <name type="scientific">Pithovirus sibericum</name>
    <dbReference type="NCBI Taxonomy" id="1450746"/>
    <lineage>
        <taxon>Viruses</taxon>
        <taxon>Pithoviruses</taxon>
        <taxon>Orthopithovirinae</taxon>
        <taxon>Alphapithovirus</taxon>
        <taxon>Alphapithovirus sibericum</taxon>
    </lineage>
</organism>
<reference evidence="1 2" key="1">
    <citation type="journal article" date="2014" name="Proc. Natl. Acad. Sci. U.S.A.">
        <title>Thirty-thousand-year-old distant relative of giant icosahedral DNA viruses with a pandoravirus morphology.</title>
        <authorList>
            <person name="Legendre M."/>
            <person name="Bartoli J."/>
            <person name="Shmakova L."/>
            <person name="Jeudy S."/>
            <person name="Labadie K."/>
            <person name="Adrait A."/>
            <person name="Lescot M."/>
            <person name="Poirot O."/>
            <person name="Bertaux L."/>
            <person name="Bruley C."/>
            <person name="Coute Y."/>
            <person name="Rivkina E."/>
            <person name="Abergel C."/>
            <person name="Claverie J.M."/>
        </authorList>
    </citation>
    <scope>NUCLEOTIDE SEQUENCE [LARGE SCALE GENOMIC DNA]</scope>
    <source>
        <strain evidence="1">P1084-T</strain>
    </source>
</reference>
<dbReference type="EMBL" id="KF740664">
    <property type="protein sequence ID" value="AHH01568.1"/>
    <property type="molecule type" value="Genomic_DNA"/>
</dbReference>
<dbReference type="RefSeq" id="YP_009000903.1">
    <property type="nucleotide sequence ID" value="NC_023423.1"/>
</dbReference>
<evidence type="ECO:0000313" key="2">
    <source>
        <dbReference type="Proteomes" id="UP000202176"/>
    </source>
</evidence>
<keyword evidence="2" id="KW-1185">Reference proteome</keyword>
<protein>
    <submittedName>
        <fullName evidence="1">Uncharacterized protein</fullName>
    </submittedName>
</protein>
<evidence type="ECO:0000313" key="1">
    <source>
        <dbReference type="EMBL" id="AHH01568.1"/>
    </source>
</evidence>
<sequence length="222" mass="25425">MASLNGFGIRILSQSPKETFVENGQHYVALKNGSEYQIRLENNHHSPADVSLEIEGEHVGKWRIPANDFIVVKRPAYIDRKFTFFRETSNQAYRAGITIGGESNGLVKATFYPKIEYRYESLVRTSSPRKLSSAPTASRSSSLMSFSSGSTILGDQSEQRFGKTDSLRENEINWDGVTTIYLRLVAQEPSQRYVKIESYPRRSPYPRRIEEIEFEDEGYFPY</sequence>
<accession>W5S497</accession>
<dbReference type="KEGG" id="vg:18266496"/>
<dbReference type="GeneID" id="18266496"/>